<protein>
    <submittedName>
        <fullName evidence="1">Uncharacterized protein</fullName>
    </submittedName>
</protein>
<dbReference type="Proteomes" id="UP001596087">
    <property type="component" value="Unassembled WGS sequence"/>
</dbReference>
<proteinExistence type="predicted"/>
<evidence type="ECO:0000313" key="1">
    <source>
        <dbReference type="EMBL" id="MFC5179020.1"/>
    </source>
</evidence>
<dbReference type="EMBL" id="JBHSKD010000027">
    <property type="protein sequence ID" value="MFC5179020.1"/>
    <property type="molecule type" value="Genomic_DNA"/>
</dbReference>
<keyword evidence="2" id="KW-1185">Reference proteome</keyword>
<dbReference type="RefSeq" id="WP_378592867.1">
    <property type="nucleotide sequence ID" value="NZ_JBHSKD010000027.1"/>
</dbReference>
<reference evidence="2" key="1">
    <citation type="journal article" date="2019" name="Int. J. Syst. Evol. Microbiol.">
        <title>The Global Catalogue of Microorganisms (GCM) 10K type strain sequencing project: providing services to taxonomists for standard genome sequencing and annotation.</title>
        <authorList>
            <consortium name="The Broad Institute Genomics Platform"/>
            <consortium name="The Broad Institute Genome Sequencing Center for Infectious Disease"/>
            <person name="Wu L."/>
            <person name="Ma J."/>
        </authorList>
    </citation>
    <scope>NUCLEOTIDE SEQUENCE [LARGE SCALE GENOMIC DNA]</scope>
    <source>
        <strain evidence="2">DFY41</strain>
    </source>
</reference>
<organism evidence="1 2">
    <name type="scientific">Nocardioides taihuensis</name>
    <dbReference type="NCBI Taxonomy" id="1835606"/>
    <lineage>
        <taxon>Bacteria</taxon>
        <taxon>Bacillati</taxon>
        <taxon>Actinomycetota</taxon>
        <taxon>Actinomycetes</taxon>
        <taxon>Propionibacteriales</taxon>
        <taxon>Nocardioidaceae</taxon>
        <taxon>Nocardioides</taxon>
    </lineage>
</organism>
<accession>A0ABW0BP61</accession>
<evidence type="ECO:0000313" key="2">
    <source>
        <dbReference type="Proteomes" id="UP001596087"/>
    </source>
</evidence>
<dbReference type="InterPro" id="IPR023296">
    <property type="entry name" value="Glyco_hydro_beta-prop_sf"/>
</dbReference>
<sequence>MDQEVRAPGPPGPLAAPLVLAEEGPPAPYAAVEVTIDPSGEAVAGLATARDEHLLVRWSPGTSRVTLEVRRDGRTRVLRRRTMRGSPPTALAFALCENQVTALVRSGRPGEEGWRPVVTERAKVAARVDLRAEEQLAAHRYAWGGAGVRRVRAGIFGMTGLRDPRLVQHADGTPYERDGRLWLTWTAAGLGFFRQAHWTVWSVDPADPRDLRLEAQLFSRRDGRVLGDHAGQLVRDGDRWLVVTSSWGDFAPGHIHVRHTATTADLLAGVHVLDTERAALPTRHGSWDPALVRLDRTWHVAFVESPSQEPFDFHPALAQGTAATWHEGLEGVAVAGHLHHCEGPVFVTVDGRTWLLTSDGEARRYPVFDLDGRHVGDLDAPYGTNLPHPQLVPAPDGAQWLITFDGTQYFPRVMGYGGHGDVVVMRST</sequence>
<name>A0ABW0BP61_9ACTN</name>
<dbReference type="SUPFAM" id="SSF75005">
    <property type="entry name" value="Arabinanase/levansucrase/invertase"/>
    <property type="match status" value="1"/>
</dbReference>
<gene>
    <name evidence="1" type="ORF">ACFPGP_20220</name>
</gene>
<comment type="caution">
    <text evidence="1">The sequence shown here is derived from an EMBL/GenBank/DDBJ whole genome shotgun (WGS) entry which is preliminary data.</text>
</comment>